<protein>
    <submittedName>
        <fullName evidence="2">tRNA-modifying protein YgfZ</fullName>
    </submittedName>
</protein>
<reference evidence="2 3" key="1">
    <citation type="submission" date="2019-04" db="EMBL/GenBank/DDBJ databases">
        <authorList>
            <person name="Seth-Smith MB H."/>
            <person name="Seth-Smith H."/>
        </authorList>
    </citation>
    <scope>NUCLEOTIDE SEQUENCE [LARGE SCALE GENOMIC DNA]</scope>
    <source>
        <strain evidence="2">USB-603019</strain>
    </source>
</reference>
<dbReference type="SUPFAM" id="SSF103025">
    <property type="entry name" value="Folate-binding domain"/>
    <property type="match status" value="1"/>
</dbReference>
<gene>
    <name evidence="2" type="primary">ygfZ_2</name>
    <name evidence="2" type="ORF">LC603019_01217</name>
</gene>
<feature type="domain" description="GCVT N-terminal" evidence="1">
    <location>
        <begin position="29"/>
        <end position="156"/>
    </location>
</feature>
<dbReference type="InterPro" id="IPR027266">
    <property type="entry name" value="TrmE/GcvT-like"/>
</dbReference>
<sequence>MTTSYQFPHAVPGPASVQSPTWHCGDPFAEQRSAHHNGALIDFRHLAVLSISGEDSPSWLHSLLSQKVVDMPADSTTRSELRRAHVLDAHGHILEECWVARTSDGYLLATPQSHQHSLLDYLTSMMFWSRVTVTATDHTVTAILGPIAPEDAADVAQSTSEAPENTTA</sequence>
<dbReference type="Pfam" id="PF01571">
    <property type="entry name" value="GCV_T"/>
    <property type="match status" value="1"/>
</dbReference>
<dbReference type="InterPro" id="IPR045179">
    <property type="entry name" value="YgfZ/GcvT"/>
</dbReference>
<evidence type="ECO:0000313" key="2">
    <source>
        <dbReference type="EMBL" id="VHO01175.1"/>
    </source>
</evidence>
<name>A0A5E3ZYT3_9ACTN</name>
<dbReference type="AlphaFoldDB" id="A0A5E3ZYT3"/>
<dbReference type="GO" id="GO:0016226">
    <property type="term" value="P:iron-sulfur cluster assembly"/>
    <property type="evidence" value="ECO:0007669"/>
    <property type="project" value="TreeGrafter"/>
</dbReference>
<dbReference type="EMBL" id="LR584267">
    <property type="protein sequence ID" value="VHO01175.1"/>
    <property type="molecule type" value="Genomic_DNA"/>
</dbReference>
<dbReference type="Proteomes" id="UP000324288">
    <property type="component" value="Chromosome"/>
</dbReference>
<evidence type="ECO:0000313" key="3">
    <source>
        <dbReference type="Proteomes" id="UP000324288"/>
    </source>
</evidence>
<feature type="non-terminal residue" evidence="2">
    <location>
        <position position="168"/>
    </location>
</feature>
<evidence type="ECO:0000259" key="1">
    <source>
        <dbReference type="Pfam" id="PF01571"/>
    </source>
</evidence>
<dbReference type="Gene3D" id="3.30.1360.120">
    <property type="entry name" value="Probable tRNA modification gtpase trme, domain 1"/>
    <property type="match status" value="1"/>
</dbReference>
<accession>A0A5E3ZYT3</accession>
<dbReference type="PANTHER" id="PTHR22602:SF0">
    <property type="entry name" value="TRANSFERASE CAF17, MITOCHONDRIAL-RELATED"/>
    <property type="match status" value="1"/>
</dbReference>
<dbReference type="PANTHER" id="PTHR22602">
    <property type="entry name" value="TRANSFERASE CAF17, MITOCHONDRIAL-RELATED"/>
    <property type="match status" value="1"/>
</dbReference>
<keyword evidence="3" id="KW-1185">Reference proteome</keyword>
<proteinExistence type="predicted"/>
<dbReference type="InterPro" id="IPR006222">
    <property type="entry name" value="GCVT_N"/>
</dbReference>
<organism evidence="2 3">
    <name type="scientific">Lawsonella clevelandensis</name>
    <dbReference type="NCBI Taxonomy" id="1528099"/>
    <lineage>
        <taxon>Bacteria</taxon>
        <taxon>Bacillati</taxon>
        <taxon>Actinomycetota</taxon>
        <taxon>Actinomycetes</taxon>
        <taxon>Mycobacteriales</taxon>
        <taxon>Lawsonellaceae</taxon>
        <taxon>Lawsonella</taxon>
    </lineage>
</organism>